<dbReference type="PANTHER" id="PTHR21635">
    <property type="entry name" value="LEUCINE ZIPPER TRANSCRIPTION FACTOR LIKE"/>
    <property type="match status" value="1"/>
</dbReference>
<dbReference type="EMBL" id="AMQM01001369">
    <property type="status" value="NOT_ANNOTATED_CDS"/>
    <property type="molecule type" value="Genomic_DNA"/>
</dbReference>
<gene>
    <name evidence="10" type="primary">20214186</name>
    <name evidence="9" type="ORF">HELRODRAFT_68387</name>
</gene>
<keyword evidence="5 8" id="KW-0175">Coiled coil</keyword>
<dbReference type="OrthoDB" id="313412at2759"/>
<feature type="coiled-coil region" evidence="8">
    <location>
        <begin position="239"/>
        <end position="297"/>
    </location>
</feature>
<reference evidence="9 11" key="2">
    <citation type="journal article" date="2013" name="Nature">
        <title>Insights into bilaterian evolution from three spiralian genomes.</title>
        <authorList>
            <person name="Simakov O."/>
            <person name="Marletaz F."/>
            <person name="Cho S.J."/>
            <person name="Edsinger-Gonzales E."/>
            <person name="Havlak P."/>
            <person name="Hellsten U."/>
            <person name="Kuo D.H."/>
            <person name="Larsson T."/>
            <person name="Lv J."/>
            <person name="Arendt D."/>
            <person name="Savage R."/>
            <person name="Osoegawa K."/>
            <person name="de Jong P."/>
            <person name="Grimwood J."/>
            <person name="Chapman J.A."/>
            <person name="Shapiro H."/>
            <person name="Aerts A."/>
            <person name="Otillar R.P."/>
            <person name="Terry A.Y."/>
            <person name="Boore J.L."/>
            <person name="Grigoriev I.V."/>
            <person name="Lindberg D.R."/>
            <person name="Seaver E.C."/>
            <person name="Weisblat D.A."/>
            <person name="Putnam N.H."/>
            <person name="Rokhsar D.S."/>
        </authorList>
    </citation>
    <scope>NUCLEOTIDE SEQUENCE</scope>
</reference>
<dbReference type="eggNOG" id="ENOG502QRGB">
    <property type="taxonomic scope" value="Eukaryota"/>
</dbReference>
<dbReference type="Pfam" id="PF15294">
    <property type="entry name" value="Leu_zip"/>
    <property type="match status" value="1"/>
</dbReference>
<sequence length="316" mass="36961">ASLGINEHHENIIINYLRFSKYQKGLRLKSVDASFSDMESSRLQEDTYTIDEVKEIIECLNTLVRADVETELIHTSHTVVLMLVQLFQQAEKWHLKLQPDISELENRQYLLEKIKQFEEKTSRGDGEPKPAARLEPMNESGTSALLKMEIEKLNELNSKLKEKLKFMEDQAIQSKKDNSQLKSDLEDAIHAMIAKKDQKNIYTSKMETHFNEFFVKFTQLVVQKSQMTSNQVSEMQSDLAKTKHQLLEVNEMLEMAEKELEKKVSQTTPFKNLKTMVQKKNEQIKELRKKLSKYITVDFFFNFFIKILSKRTNLVS</sequence>
<evidence type="ECO:0000256" key="5">
    <source>
        <dbReference type="ARBA" id="ARBA00023054"/>
    </source>
</evidence>
<dbReference type="STRING" id="6412.T1FZD8"/>
<reference evidence="10" key="3">
    <citation type="submission" date="2015-06" db="UniProtKB">
        <authorList>
            <consortium name="EnsemblMetazoa"/>
        </authorList>
    </citation>
    <scope>IDENTIFICATION</scope>
</reference>
<dbReference type="GO" id="GO:1903565">
    <property type="term" value="P:negative regulation of protein localization to cilium"/>
    <property type="evidence" value="ECO:0000318"/>
    <property type="project" value="GO_Central"/>
</dbReference>
<dbReference type="KEGG" id="hro:HELRODRAFT_68387"/>
<dbReference type="RefSeq" id="XP_009025221.1">
    <property type="nucleotide sequence ID" value="XM_009026973.1"/>
</dbReference>
<evidence type="ECO:0000313" key="10">
    <source>
        <dbReference type="EnsemblMetazoa" id="HelroP68387"/>
    </source>
</evidence>
<evidence type="ECO:0000256" key="6">
    <source>
        <dbReference type="ARBA" id="ARBA00024898"/>
    </source>
</evidence>
<dbReference type="AlphaFoldDB" id="T1FZD8"/>
<dbReference type="PANTHER" id="PTHR21635:SF0">
    <property type="entry name" value="LEUCINE ZIPPER TRANSCRIPTION FACTOR-LIKE PROTEIN 1"/>
    <property type="match status" value="1"/>
</dbReference>
<keyword evidence="4" id="KW-0963">Cytoplasm</keyword>
<evidence type="ECO:0000256" key="1">
    <source>
        <dbReference type="ARBA" id="ARBA00004496"/>
    </source>
</evidence>
<evidence type="ECO:0000256" key="8">
    <source>
        <dbReference type="SAM" id="Coils"/>
    </source>
</evidence>
<organism evidence="10 11">
    <name type="scientific">Helobdella robusta</name>
    <name type="common">Californian leech</name>
    <dbReference type="NCBI Taxonomy" id="6412"/>
    <lineage>
        <taxon>Eukaryota</taxon>
        <taxon>Metazoa</taxon>
        <taxon>Spiralia</taxon>
        <taxon>Lophotrochozoa</taxon>
        <taxon>Annelida</taxon>
        <taxon>Clitellata</taxon>
        <taxon>Hirudinea</taxon>
        <taxon>Rhynchobdellida</taxon>
        <taxon>Glossiphoniidae</taxon>
        <taxon>Helobdella</taxon>
    </lineage>
</organism>
<evidence type="ECO:0000256" key="7">
    <source>
        <dbReference type="ARBA" id="ARBA00026004"/>
    </source>
</evidence>
<evidence type="ECO:0000256" key="2">
    <source>
        <dbReference type="ARBA" id="ARBA00008868"/>
    </source>
</evidence>
<evidence type="ECO:0000313" key="9">
    <source>
        <dbReference type="EMBL" id="ESN96260.1"/>
    </source>
</evidence>
<protein>
    <recommendedName>
        <fullName evidence="3">Leucine zipper transcription factor-like protein 1</fullName>
    </recommendedName>
</protein>
<comment type="subunit">
    <text evidence="7">Self-associates. Interacts with BBS9; the interaction mediates the association of LZTL1 with the BBsome complex and regulates BBSome ciliary trafficking.</text>
</comment>
<reference evidence="11" key="1">
    <citation type="submission" date="2012-12" db="EMBL/GenBank/DDBJ databases">
        <authorList>
            <person name="Hellsten U."/>
            <person name="Grimwood J."/>
            <person name="Chapman J.A."/>
            <person name="Shapiro H."/>
            <person name="Aerts A."/>
            <person name="Otillar R.P."/>
            <person name="Terry A.Y."/>
            <person name="Boore J.L."/>
            <person name="Simakov O."/>
            <person name="Marletaz F."/>
            <person name="Cho S.-J."/>
            <person name="Edsinger-Gonzales E."/>
            <person name="Havlak P."/>
            <person name="Kuo D.-H."/>
            <person name="Larsson T."/>
            <person name="Lv J."/>
            <person name="Arendt D."/>
            <person name="Savage R."/>
            <person name="Osoegawa K."/>
            <person name="de Jong P."/>
            <person name="Lindberg D.R."/>
            <person name="Seaver E.C."/>
            <person name="Weisblat D.A."/>
            <person name="Putnam N.H."/>
            <person name="Grigoriev I.V."/>
            <person name="Rokhsar D.S."/>
        </authorList>
    </citation>
    <scope>NUCLEOTIDE SEQUENCE</scope>
</reference>
<dbReference type="InParanoid" id="T1FZD8"/>
<dbReference type="GeneID" id="20214186"/>
<dbReference type="EMBL" id="KB097495">
    <property type="protein sequence ID" value="ESN96260.1"/>
    <property type="molecule type" value="Genomic_DNA"/>
</dbReference>
<comment type="similarity">
    <text evidence="2">Belongs to the LZTFL1 family.</text>
</comment>
<dbReference type="CTD" id="20214186"/>
<proteinExistence type="inferred from homology"/>
<evidence type="ECO:0000313" key="11">
    <source>
        <dbReference type="Proteomes" id="UP000015101"/>
    </source>
</evidence>
<dbReference type="Proteomes" id="UP000015101">
    <property type="component" value="Unassembled WGS sequence"/>
</dbReference>
<dbReference type="InterPro" id="IPR026157">
    <property type="entry name" value="LZTFL1"/>
</dbReference>
<dbReference type="HOGENOM" id="CLU_083519_0_0_1"/>
<evidence type="ECO:0000256" key="4">
    <source>
        <dbReference type="ARBA" id="ARBA00022490"/>
    </source>
</evidence>
<dbReference type="GO" id="GO:0005737">
    <property type="term" value="C:cytoplasm"/>
    <property type="evidence" value="ECO:0000318"/>
    <property type="project" value="GO_Central"/>
</dbReference>
<comment type="subcellular location">
    <subcellularLocation>
        <location evidence="1">Cytoplasm</location>
    </subcellularLocation>
</comment>
<keyword evidence="11" id="KW-1185">Reference proteome</keyword>
<accession>T1FZD8</accession>
<feature type="coiled-coil region" evidence="8">
    <location>
        <begin position="143"/>
        <end position="177"/>
    </location>
</feature>
<comment type="function">
    <text evidence="6">Regulates ciliary localization of the BBSome complex. Together with the BBSome complex, controls SMO ciliary trafficking and contributes to the sonic hedgehog (SHH) pathway regulation. May play a role in neurite outgrowth. May have tumor suppressor function.</text>
</comment>
<dbReference type="OMA" id="QMEGTTA"/>
<name>T1FZD8_HELRO</name>
<evidence type="ECO:0000256" key="3">
    <source>
        <dbReference type="ARBA" id="ARBA00018920"/>
    </source>
</evidence>
<dbReference type="EnsemblMetazoa" id="HelroT68387">
    <property type="protein sequence ID" value="HelroP68387"/>
    <property type="gene ID" value="HelroG68387"/>
</dbReference>